<evidence type="ECO:0000313" key="3">
    <source>
        <dbReference type="EMBL" id="SDX51268.1"/>
    </source>
</evidence>
<dbReference type="Pfam" id="PF16118">
    <property type="entry name" value="DUF4834"/>
    <property type="match status" value="1"/>
</dbReference>
<evidence type="ECO:0000313" key="4">
    <source>
        <dbReference type="Proteomes" id="UP000199595"/>
    </source>
</evidence>
<dbReference type="RefSeq" id="WP_090123722.1">
    <property type="nucleotide sequence ID" value="NZ_FNNJ01000006.1"/>
</dbReference>
<reference evidence="3 4" key="1">
    <citation type="submission" date="2016-10" db="EMBL/GenBank/DDBJ databases">
        <authorList>
            <person name="de Groot N.N."/>
        </authorList>
    </citation>
    <scope>NUCLEOTIDE SEQUENCE [LARGE SCALE GENOMIC DNA]</scope>
    <source>
        <strain evidence="3 4">DSM 24956</strain>
    </source>
</reference>
<evidence type="ECO:0000256" key="1">
    <source>
        <dbReference type="SAM" id="MobiDB-lite"/>
    </source>
</evidence>
<gene>
    <name evidence="3" type="ORF">SAMN05444411_106110</name>
</gene>
<keyword evidence="2" id="KW-1133">Transmembrane helix</keyword>
<accession>A0A1H3CBL3</accession>
<organism evidence="3 4">
    <name type="scientific">Lutibacter oricola</name>
    <dbReference type="NCBI Taxonomy" id="762486"/>
    <lineage>
        <taxon>Bacteria</taxon>
        <taxon>Pseudomonadati</taxon>
        <taxon>Bacteroidota</taxon>
        <taxon>Flavobacteriia</taxon>
        <taxon>Flavobacteriales</taxon>
        <taxon>Flavobacteriaceae</taxon>
        <taxon>Lutibacter</taxon>
    </lineage>
</organism>
<name>A0A1H3CBL3_9FLAO</name>
<keyword evidence="2" id="KW-0812">Transmembrane</keyword>
<dbReference type="AlphaFoldDB" id="A0A1H3CBL3"/>
<proteinExistence type="predicted"/>
<dbReference type="OrthoDB" id="1123055at2"/>
<sequence>MGLLRTIAILVIIYYAFKFFSRYIAPIFLKKVISKAEKKFREQQNMHNENETTGNVGETVIAKKAPSTKESNKSVGDYVDYEEIND</sequence>
<feature type="transmembrane region" description="Helical" evidence="2">
    <location>
        <begin position="6"/>
        <end position="29"/>
    </location>
</feature>
<evidence type="ECO:0000256" key="2">
    <source>
        <dbReference type="SAM" id="Phobius"/>
    </source>
</evidence>
<dbReference type="EMBL" id="FNNJ01000006">
    <property type="protein sequence ID" value="SDX51268.1"/>
    <property type="molecule type" value="Genomic_DNA"/>
</dbReference>
<protein>
    <recommendedName>
        <fullName evidence="5">DUF4834 domain-containing protein</fullName>
    </recommendedName>
</protein>
<keyword evidence="4" id="KW-1185">Reference proteome</keyword>
<dbReference type="STRING" id="762486.SAMN05444411_106110"/>
<dbReference type="InterPro" id="IPR032272">
    <property type="entry name" value="DUF4834"/>
</dbReference>
<feature type="region of interest" description="Disordered" evidence="1">
    <location>
        <begin position="41"/>
        <end position="86"/>
    </location>
</feature>
<keyword evidence="2" id="KW-0472">Membrane</keyword>
<feature type="compositionally biased region" description="Basic and acidic residues" evidence="1">
    <location>
        <begin position="41"/>
        <end position="50"/>
    </location>
</feature>
<dbReference type="Proteomes" id="UP000199595">
    <property type="component" value="Unassembled WGS sequence"/>
</dbReference>
<evidence type="ECO:0008006" key="5">
    <source>
        <dbReference type="Google" id="ProtNLM"/>
    </source>
</evidence>